<accession>A0AAD7JQ04</accession>
<feature type="region of interest" description="Disordered" evidence="1">
    <location>
        <begin position="221"/>
        <end position="257"/>
    </location>
</feature>
<name>A0AAD7JQ04_9AGAR</name>
<reference evidence="2" key="1">
    <citation type="submission" date="2023-03" db="EMBL/GenBank/DDBJ databases">
        <title>Massive genome expansion in bonnet fungi (Mycena s.s.) driven by repeated elements and novel gene families across ecological guilds.</title>
        <authorList>
            <consortium name="Lawrence Berkeley National Laboratory"/>
            <person name="Harder C.B."/>
            <person name="Miyauchi S."/>
            <person name="Viragh M."/>
            <person name="Kuo A."/>
            <person name="Thoen E."/>
            <person name="Andreopoulos B."/>
            <person name="Lu D."/>
            <person name="Skrede I."/>
            <person name="Drula E."/>
            <person name="Henrissat B."/>
            <person name="Morin E."/>
            <person name="Kohler A."/>
            <person name="Barry K."/>
            <person name="LaButti K."/>
            <person name="Morin E."/>
            <person name="Salamov A."/>
            <person name="Lipzen A."/>
            <person name="Mereny Z."/>
            <person name="Hegedus B."/>
            <person name="Baldrian P."/>
            <person name="Stursova M."/>
            <person name="Weitz H."/>
            <person name="Taylor A."/>
            <person name="Grigoriev I.V."/>
            <person name="Nagy L.G."/>
            <person name="Martin F."/>
            <person name="Kauserud H."/>
        </authorList>
    </citation>
    <scope>NUCLEOTIDE SEQUENCE</scope>
    <source>
        <strain evidence="2">CBHHK182m</strain>
    </source>
</reference>
<dbReference type="AlphaFoldDB" id="A0AAD7JQ04"/>
<proteinExistence type="predicted"/>
<evidence type="ECO:0000313" key="2">
    <source>
        <dbReference type="EMBL" id="KAJ7769497.1"/>
    </source>
</evidence>
<sequence length="301" mass="33296">MSNPQANTFTSYAHITDSSFPAPTNINSDGTPLLPAQSLYREPAATQELQEGVQPNSPVSTHSPYFIHHLDRAISLATAEELRSSGNRAYNELLRDHRELMRVCTQLQYVFWFGIPNPLKSVRAVYMVLSETVHNGFLLATSAATGHSPFAGPAWEGHPYNMQPLLNSESHLVDQPEESHQQSYPQWQLEVPQVTTQLAAAASYSSIPGNVTVTEWEEQWGTNVRENEKGGQRRNDTVPSGVEPDHNARGEPTKERTMNYPVGANFAAAPSVFVAEPNHPPITKSFGHLPQRQISMVAGFK</sequence>
<protein>
    <submittedName>
        <fullName evidence="2">Uncharacterized protein</fullName>
    </submittedName>
</protein>
<dbReference type="Proteomes" id="UP001215598">
    <property type="component" value="Unassembled WGS sequence"/>
</dbReference>
<evidence type="ECO:0000256" key="1">
    <source>
        <dbReference type="SAM" id="MobiDB-lite"/>
    </source>
</evidence>
<dbReference type="EMBL" id="JARKIB010000018">
    <property type="protein sequence ID" value="KAJ7769497.1"/>
    <property type="molecule type" value="Genomic_DNA"/>
</dbReference>
<keyword evidence="3" id="KW-1185">Reference proteome</keyword>
<organism evidence="2 3">
    <name type="scientific">Mycena metata</name>
    <dbReference type="NCBI Taxonomy" id="1033252"/>
    <lineage>
        <taxon>Eukaryota</taxon>
        <taxon>Fungi</taxon>
        <taxon>Dikarya</taxon>
        <taxon>Basidiomycota</taxon>
        <taxon>Agaricomycotina</taxon>
        <taxon>Agaricomycetes</taxon>
        <taxon>Agaricomycetidae</taxon>
        <taxon>Agaricales</taxon>
        <taxon>Marasmiineae</taxon>
        <taxon>Mycenaceae</taxon>
        <taxon>Mycena</taxon>
    </lineage>
</organism>
<feature type="compositionally biased region" description="Basic and acidic residues" evidence="1">
    <location>
        <begin position="243"/>
        <end position="257"/>
    </location>
</feature>
<evidence type="ECO:0000313" key="3">
    <source>
        <dbReference type="Proteomes" id="UP001215598"/>
    </source>
</evidence>
<comment type="caution">
    <text evidence="2">The sequence shown here is derived from an EMBL/GenBank/DDBJ whole genome shotgun (WGS) entry which is preliminary data.</text>
</comment>
<feature type="compositionally biased region" description="Basic and acidic residues" evidence="1">
    <location>
        <begin position="225"/>
        <end position="236"/>
    </location>
</feature>
<gene>
    <name evidence="2" type="ORF">B0H16DRAFT_1452678</name>
</gene>